<accession>A0ABW3KK42</accession>
<reference evidence="3" key="1">
    <citation type="journal article" date="2019" name="Int. J. Syst. Evol. Microbiol.">
        <title>The Global Catalogue of Microorganisms (GCM) 10K type strain sequencing project: providing services to taxonomists for standard genome sequencing and annotation.</title>
        <authorList>
            <consortium name="The Broad Institute Genomics Platform"/>
            <consortium name="The Broad Institute Genome Sequencing Center for Infectious Disease"/>
            <person name="Wu L."/>
            <person name="Ma J."/>
        </authorList>
    </citation>
    <scope>NUCLEOTIDE SEQUENCE [LARGE SCALE GENOMIC DNA]</scope>
    <source>
        <strain evidence="3">CCUG 60525</strain>
    </source>
</reference>
<protein>
    <submittedName>
        <fullName evidence="2">RidA family protein</fullName>
    </submittedName>
</protein>
<evidence type="ECO:0000313" key="3">
    <source>
        <dbReference type="Proteomes" id="UP001597048"/>
    </source>
</evidence>
<dbReference type="InterPro" id="IPR019897">
    <property type="entry name" value="RidA_CS"/>
</dbReference>
<evidence type="ECO:0000256" key="1">
    <source>
        <dbReference type="ARBA" id="ARBA00010552"/>
    </source>
</evidence>
<gene>
    <name evidence="2" type="ORF">ACFQ1C_11060</name>
</gene>
<dbReference type="PANTHER" id="PTHR47328">
    <property type="match status" value="1"/>
</dbReference>
<dbReference type="PROSITE" id="PS01094">
    <property type="entry name" value="UPF0076"/>
    <property type="match status" value="1"/>
</dbReference>
<comment type="similarity">
    <text evidence="1">Belongs to the RutC family.</text>
</comment>
<dbReference type="Pfam" id="PF01042">
    <property type="entry name" value="Ribonuc_L-PSP"/>
    <property type="match status" value="1"/>
</dbReference>
<dbReference type="SUPFAM" id="SSF55298">
    <property type="entry name" value="YjgF-like"/>
    <property type="match status" value="1"/>
</dbReference>
<evidence type="ECO:0000313" key="2">
    <source>
        <dbReference type="EMBL" id="MFD1008693.1"/>
    </source>
</evidence>
<dbReference type="EMBL" id="JBHTJS010000040">
    <property type="protein sequence ID" value="MFD1008693.1"/>
    <property type="molecule type" value="Genomic_DNA"/>
</dbReference>
<proteinExistence type="inferred from homology"/>
<organism evidence="2 3">
    <name type="scientific">Oceanisphaera ostreae</name>
    <dbReference type="NCBI Taxonomy" id="914151"/>
    <lineage>
        <taxon>Bacteria</taxon>
        <taxon>Pseudomonadati</taxon>
        <taxon>Pseudomonadota</taxon>
        <taxon>Gammaproteobacteria</taxon>
        <taxon>Aeromonadales</taxon>
        <taxon>Aeromonadaceae</taxon>
        <taxon>Oceanisphaera</taxon>
    </lineage>
</organism>
<name>A0ABW3KK42_9GAMM</name>
<dbReference type="RefSeq" id="WP_379558673.1">
    <property type="nucleotide sequence ID" value="NZ_JBHTJS010000040.1"/>
</dbReference>
<dbReference type="InterPro" id="IPR035709">
    <property type="entry name" value="YoaB-like"/>
</dbReference>
<keyword evidence="3" id="KW-1185">Reference proteome</keyword>
<comment type="caution">
    <text evidence="2">The sequence shown here is derived from an EMBL/GenBank/DDBJ whole genome shotgun (WGS) entry which is preliminary data.</text>
</comment>
<dbReference type="PANTHER" id="PTHR47328:SF1">
    <property type="entry name" value="RUTC FAMILY PROTEIN YOAB"/>
    <property type="match status" value="1"/>
</dbReference>
<dbReference type="InterPro" id="IPR035959">
    <property type="entry name" value="RutC-like_sf"/>
</dbReference>
<dbReference type="Proteomes" id="UP001597048">
    <property type="component" value="Unassembled WGS sequence"/>
</dbReference>
<sequence>MSGDNMTLVRHHTGERMSRTVIHNNTVYLCGQVAEDRTQGIAEQTRTMLGKVDTLLAEVGSSSQHLLSATIYVKDMSLFAEMNQVWDAWVPAGHAPARACVEAAMASPELLVEISVIAAIPEA</sequence>
<dbReference type="CDD" id="cd06150">
    <property type="entry name" value="YjgF_YER057c_UK114_like_2"/>
    <property type="match status" value="1"/>
</dbReference>
<dbReference type="Gene3D" id="3.30.1330.40">
    <property type="entry name" value="RutC-like"/>
    <property type="match status" value="1"/>
</dbReference>
<dbReference type="InterPro" id="IPR006175">
    <property type="entry name" value="YjgF/YER057c/UK114"/>
</dbReference>